<protein>
    <submittedName>
        <fullName evidence="1">Uncharacterized protein</fullName>
    </submittedName>
</protein>
<organism evidence="1 2">
    <name type="scientific">Nocardioides jejuensis</name>
    <dbReference type="NCBI Taxonomy" id="2502782"/>
    <lineage>
        <taxon>Bacteria</taxon>
        <taxon>Bacillati</taxon>
        <taxon>Actinomycetota</taxon>
        <taxon>Actinomycetes</taxon>
        <taxon>Propionibacteriales</taxon>
        <taxon>Nocardioidaceae</taxon>
        <taxon>Nocardioides</taxon>
    </lineage>
</organism>
<evidence type="ECO:0000313" key="1">
    <source>
        <dbReference type="EMBL" id="TCJ23020.1"/>
    </source>
</evidence>
<accession>A0A4R1BY74</accession>
<comment type="caution">
    <text evidence="1">The sequence shown here is derived from an EMBL/GenBank/DDBJ whole genome shotgun (WGS) entry which is preliminary data.</text>
</comment>
<dbReference type="RefSeq" id="WP_131584331.1">
    <property type="nucleotide sequence ID" value="NZ_SJZJ01000019.1"/>
</dbReference>
<sequence length="164" mass="18524">MSRLDRASQVGLFVDSRDFRTLFARSSLVEQQLRTTLRRNIRTEGKRIVSEVQAEAQRGSYKTNRGLRRRIAAGVQLSISTEARRPGVAIRATPKAMQPGEGNLVAAWQARRGWRHPVRGNAEKWVPQIGRPGFFYSTVSRQQPALTRVVRAAMVEAADSLRKR</sequence>
<reference evidence="1 2" key="1">
    <citation type="submission" date="2019-03" db="EMBL/GenBank/DDBJ databases">
        <authorList>
            <person name="Kim M.K.M."/>
        </authorList>
    </citation>
    <scope>NUCLEOTIDE SEQUENCE [LARGE SCALE GENOMIC DNA]</scope>
    <source>
        <strain evidence="1 2">18JY15-6</strain>
    </source>
</reference>
<gene>
    <name evidence="1" type="ORF">EPD65_11705</name>
</gene>
<dbReference type="EMBL" id="SJZJ01000019">
    <property type="protein sequence ID" value="TCJ23020.1"/>
    <property type="molecule type" value="Genomic_DNA"/>
</dbReference>
<dbReference type="AlphaFoldDB" id="A0A4R1BY74"/>
<proteinExistence type="predicted"/>
<name>A0A4R1BY74_9ACTN</name>
<dbReference type="Proteomes" id="UP000295453">
    <property type="component" value="Unassembled WGS sequence"/>
</dbReference>
<evidence type="ECO:0000313" key="2">
    <source>
        <dbReference type="Proteomes" id="UP000295453"/>
    </source>
</evidence>
<dbReference type="OrthoDB" id="3431442at2"/>
<keyword evidence="2" id="KW-1185">Reference proteome</keyword>